<proteinExistence type="predicted"/>
<reference evidence="2" key="1">
    <citation type="submission" date="2016-10" db="EMBL/GenBank/DDBJ databases">
        <title>The complete genome sequence of the rumen bacterium Butyrivibrio hungatei MB2003.</title>
        <authorList>
            <person name="Palevich N."/>
            <person name="Kelly W.J."/>
            <person name="Leahy S.C."/>
            <person name="Altermann E."/>
            <person name="Rakonjac J."/>
            <person name="Attwood G.T."/>
        </authorList>
    </citation>
    <scope>NUCLEOTIDE SEQUENCE [LARGE SCALE GENOMIC DNA]</scope>
    <source>
        <strain evidence="2">MB2003</strain>
        <plasmid evidence="2">Plasmid pnp144</plasmid>
    </source>
</reference>
<gene>
    <name evidence="1" type="ORF">bhn_II124</name>
</gene>
<dbReference type="RefSeq" id="WP_071177683.1">
    <property type="nucleotide sequence ID" value="NZ_CP017832.1"/>
</dbReference>
<protein>
    <submittedName>
        <fullName evidence="1">Uncharacterized protein</fullName>
    </submittedName>
</protein>
<dbReference type="OrthoDB" id="9871793at2"/>
<organism evidence="1 2">
    <name type="scientific">Butyrivibrio hungatei</name>
    <dbReference type="NCBI Taxonomy" id="185008"/>
    <lineage>
        <taxon>Bacteria</taxon>
        <taxon>Bacillati</taxon>
        <taxon>Bacillota</taxon>
        <taxon>Clostridia</taxon>
        <taxon>Lachnospirales</taxon>
        <taxon>Lachnospiraceae</taxon>
        <taxon>Butyrivibrio</taxon>
    </lineage>
</organism>
<sequence length="96" mass="10901">MLNSTLEAVEDDIMAVLKSKKYGLGKPKYKSVFIDSGAANDEITDYTLQIFETLSKRDRTVSFRTSGCIFPVVVRLSDYESVDTEEFNESLFIHVH</sequence>
<dbReference type="KEGG" id="bhu:bhn_II124"/>
<evidence type="ECO:0000313" key="2">
    <source>
        <dbReference type="Proteomes" id="UP000179284"/>
    </source>
</evidence>
<dbReference type="EMBL" id="CP017832">
    <property type="protein sequence ID" value="AOZ97923.1"/>
    <property type="molecule type" value="Genomic_DNA"/>
</dbReference>
<name>A0A1D9P5Z0_9FIRM</name>
<dbReference type="AlphaFoldDB" id="A0A1D9P5Z0"/>
<accession>A0A1D9P5Z0</accession>
<keyword evidence="1" id="KW-0614">Plasmid</keyword>
<keyword evidence="2" id="KW-1185">Reference proteome</keyword>
<dbReference type="Proteomes" id="UP000179284">
    <property type="component" value="Plasmid pNP144"/>
</dbReference>
<evidence type="ECO:0000313" key="1">
    <source>
        <dbReference type="EMBL" id="AOZ97923.1"/>
    </source>
</evidence>
<geneLocation type="plasmid" evidence="2">
    <name>pnp144</name>
</geneLocation>